<comment type="caution">
    <text evidence="2">The sequence shown here is derived from an EMBL/GenBank/DDBJ whole genome shotgun (WGS) entry which is preliminary data.</text>
</comment>
<evidence type="ECO:0000256" key="1">
    <source>
        <dbReference type="SAM" id="Phobius"/>
    </source>
</evidence>
<dbReference type="AlphaFoldDB" id="A0A840A2D5"/>
<gene>
    <name evidence="2" type="ORF">GGQ61_002882</name>
</gene>
<keyword evidence="1" id="KW-0812">Transmembrane</keyword>
<reference evidence="2 3" key="1">
    <citation type="submission" date="2020-08" db="EMBL/GenBank/DDBJ databases">
        <title>Genomic Encyclopedia of Type Strains, Phase IV (KMG-IV): sequencing the most valuable type-strain genomes for metagenomic binning, comparative biology and taxonomic classification.</title>
        <authorList>
            <person name="Goeker M."/>
        </authorList>
    </citation>
    <scope>NUCLEOTIDE SEQUENCE [LARGE SCALE GENOMIC DNA]</scope>
    <source>
        <strain evidence="2 3">DSM 21793</strain>
    </source>
</reference>
<dbReference type="InterPro" id="IPR012427">
    <property type="entry name" value="DUF1622"/>
</dbReference>
<evidence type="ECO:0000313" key="2">
    <source>
        <dbReference type="EMBL" id="MBB3892149.1"/>
    </source>
</evidence>
<feature type="transmembrane region" description="Helical" evidence="1">
    <location>
        <begin position="12"/>
        <end position="36"/>
    </location>
</feature>
<dbReference type="PANTHER" id="PTHR38468">
    <property type="entry name" value="SLL0939 PROTEIN"/>
    <property type="match status" value="1"/>
</dbReference>
<dbReference type="PANTHER" id="PTHR38468:SF1">
    <property type="entry name" value="SLL0939 PROTEIN"/>
    <property type="match status" value="1"/>
</dbReference>
<keyword evidence="1" id="KW-1133">Transmembrane helix</keyword>
<protein>
    <submittedName>
        <fullName evidence="2">Putative membrane protein</fullName>
    </submittedName>
</protein>
<keyword evidence="1" id="KW-0472">Membrane</keyword>
<dbReference type="RefSeq" id="WP_183773919.1">
    <property type="nucleotide sequence ID" value="NZ_JACIDK010000004.1"/>
</dbReference>
<proteinExistence type="predicted"/>
<organism evidence="2 3">
    <name type="scientific">Phenylobacterium haematophilum</name>
    <dbReference type="NCBI Taxonomy" id="98513"/>
    <lineage>
        <taxon>Bacteria</taxon>
        <taxon>Pseudomonadati</taxon>
        <taxon>Pseudomonadota</taxon>
        <taxon>Alphaproteobacteria</taxon>
        <taxon>Caulobacterales</taxon>
        <taxon>Caulobacteraceae</taxon>
        <taxon>Phenylobacterium</taxon>
    </lineage>
</organism>
<name>A0A840A2D5_9CAUL</name>
<dbReference type="EMBL" id="JACIDK010000004">
    <property type="protein sequence ID" value="MBB3892149.1"/>
    <property type="molecule type" value="Genomic_DNA"/>
</dbReference>
<dbReference type="Pfam" id="PF07784">
    <property type="entry name" value="DUF1622"/>
    <property type="match status" value="1"/>
</dbReference>
<evidence type="ECO:0000313" key="3">
    <source>
        <dbReference type="Proteomes" id="UP000530564"/>
    </source>
</evidence>
<keyword evidence="3" id="KW-1185">Reference proteome</keyword>
<dbReference type="Proteomes" id="UP000530564">
    <property type="component" value="Unassembled WGS sequence"/>
</dbReference>
<sequence>MESVLQELATYVALIAELVCVLCIAIGVIEGVYLAGRYMVMPSGHPALTRRQVWTRFARWIILALEFALAADIARTAIAPTWDDIGQLAAIAVIRTALNYFLERDLEAFSRPLGAPEAEK</sequence>
<accession>A0A840A2D5</accession>
<feature type="transmembrane region" description="Helical" evidence="1">
    <location>
        <begin position="57"/>
        <end position="79"/>
    </location>
</feature>